<gene>
    <name evidence="2" type="ORF">B0H17DRAFT_1096528</name>
</gene>
<organism evidence="2 3">
    <name type="scientific">Mycena rosella</name>
    <name type="common">Pink bonnet</name>
    <name type="synonym">Agaricus rosellus</name>
    <dbReference type="NCBI Taxonomy" id="1033263"/>
    <lineage>
        <taxon>Eukaryota</taxon>
        <taxon>Fungi</taxon>
        <taxon>Dikarya</taxon>
        <taxon>Basidiomycota</taxon>
        <taxon>Agaricomycotina</taxon>
        <taxon>Agaricomycetes</taxon>
        <taxon>Agaricomycetidae</taxon>
        <taxon>Agaricales</taxon>
        <taxon>Marasmiineae</taxon>
        <taxon>Mycenaceae</taxon>
        <taxon>Mycena</taxon>
    </lineage>
</organism>
<keyword evidence="1" id="KW-0472">Membrane</keyword>
<evidence type="ECO:0000256" key="1">
    <source>
        <dbReference type="SAM" id="Phobius"/>
    </source>
</evidence>
<feature type="transmembrane region" description="Helical" evidence="1">
    <location>
        <begin position="12"/>
        <end position="28"/>
    </location>
</feature>
<keyword evidence="1" id="KW-0812">Transmembrane</keyword>
<protein>
    <submittedName>
        <fullName evidence="2">Uncharacterized protein</fullName>
    </submittedName>
</protein>
<evidence type="ECO:0000313" key="2">
    <source>
        <dbReference type="EMBL" id="KAJ7658912.1"/>
    </source>
</evidence>
<sequence length="116" mass="13070">MTETYRGGAVPFIYIVWAWAAVFTSVTTDDERRRAARRSPVAGLGQRTPWQHRCTEKQPKGACRCAHWQALRSLGLSFSCRSCSRLLPRGLLRPSSFGFALRLRPALGFAADWQKS</sequence>
<dbReference type="Proteomes" id="UP001221757">
    <property type="component" value="Unassembled WGS sequence"/>
</dbReference>
<keyword evidence="1" id="KW-1133">Transmembrane helix</keyword>
<proteinExistence type="predicted"/>
<comment type="caution">
    <text evidence="2">The sequence shown here is derived from an EMBL/GenBank/DDBJ whole genome shotgun (WGS) entry which is preliminary data.</text>
</comment>
<accession>A0AAD7CQX0</accession>
<evidence type="ECO:0000313" key="3">
    <source>
        <dbReference type="Proteomes" id="UP001221757"/>
    </source>
</evidence>
<keyword evidence="3" id="KW-1185">Reference proteome</keyword>
<dbReference type="AlphaFoldDB" id="A0AAD7CQX0"/>
<reference evidence="2" key="1">
    <citation type="submission" date="2023-03" db="EMBL/GenBank/DDBJ databases">
        <title>Massive genome expansion in bonnet fungi (Mycena s.s.) driven by repeated elements and novel gene families across ecological guilds.</title>
        <authorList>
            <consortium name="Lawrence Berkeley National Laboratory"/>
            <person name="Harder C.B."/>
            <person name="Miyauchi S."/>
            <person name="Viragh M."/>
            <person name="Kuo A."/>
            <person name="Thoen E."/>
            <person name="Andreopoulos B."/>
            <person name="Lu D."/>
            <person name="Skrede I."/>
            <person name="Drula E."/>
            <person name="Henrissat B."/>
            <person name="Morin E."/>
            <person name="Kohler A."/>
            <person name="Barry K."/>
            <person name="LaButti K."/>
            <person name="Morin E."/>
            <person name="Salamov A."/>
            <person name="Lipzen A."/>
            <person name="Mereny Z."/>
            <person name="Hegedus B."/>
            <person name="Baldrian P."/>
            <person name="Stursova M."/>
            <person name="Weitz H."/>
            <person name="Taylor A."/>
            <person name="Grigoriev I.V."/>
            <person name="Nagy L.G."/>
            <person name="Martin F."/>
            <person name="Kauserud H."/>
        </authorList>
    </citation>
    <scope>NUCLEOTIDE SEQUENCE</scope>
    <source>
        <strain evidence="2">CBHHK067</strain>
    </source>
</reference>
<dbReference type="EMBL" id="JARKIE010000275">
    <property type="protein sequence ID" value="KAJ7658912.1"/>
    <property type="molecule type" value="Genomic_DNA"/>
</dbReference>
<name>A0AAD7CQX0_MYCRO</name>